<evidence type="ECO:0000313" key="2">
    <source>
        <dbReference type="EMBL" id="TVU39548.1"/>
    </source>
</evidence>
<dbReference type="EMBL" id="RWGY01000007">
    <property type="protein sequence ID" value="TVU39548.1"/>
    <property type="molecule type" value="Genomic_DNA"/>
</dbReference>
<comment type="caution">
    <text evidence="2">The sequence shown here is derived from an EMBL/GenBank/DDBJ whole genome shotgun (WGS) entry which is preliminary data.</text>
</comment>
<organism evidence="2 3">
    <name type="scientific">Eragrostis curvula</name>
    <name type="common">weeping love grass</name>
    <dbReference type="NCBI Taxonomy" id="38414"/>
    <lineage>
        <taxon>Eukaryota</taxon>
        <taxon>Viridiplantae</taxon>
        <taxon>Streptophyta</taxon>
        <taxon>Embryophyta</taxon>
        <taxon>Tracheophyta</taxon>
        <taxon>Spermatophyta</taxon>
        <taxon>Magnoliopsida</taxon>
        <taxon>Liliopsida</taxon>
        <taxon>Poales</taxon>
        <taxon>Poaceae</taxon>
        <taxon>PACMAD clade</taxon>
        <taxon>Chloridoideae</taxon>
        <taxon>Eragrostideae</taxon>
        <taxon>Eragrostidinae</taxon>
        <taxon>Eragrostis</taxon>
    </lineage>
</organism>
<feature type="non-terminal residue" evidence="2">
    <location>
        <position position="1"/>
    </location>
</feature>
<gene>
    <name evidence="2" type="ORF">EJB05_12972</name>
</gene>
<reference evidence="2 3" key="1">
    <citation type="journal article" date="2019" name="Sci. Rep.">
        <title>A high-quality genome of Eragrostis curvula grass provides insights into Poaceae evolution and supports new strategies to enhance forage quality.</title>
        <authorList>
            <person name="Carballo J."/>
            <person name="Santos B.A.C.M."/>
            <person name="Zappacosta D."/>
            <person name="Garbus I."/>
            <person name="Selva J.P."/>
            <person name="Gallo C.A."/>
            <person name="Diaz A."/>
            <person name="Albertini E."/>
            <person name="Caccamo M."/>
            <person name="Echenique V."/>
        </authorList>
    </citation>
    <scope>NUCLEOTIDE SEQUENCE [LARGE SCALE GENOMIC DNA]</scope>
    <source>
        <strain evidence="3">cv. Victoria</strain>
        <tissue evidence="2">Leaf</tissue>
    </source>
</reference>
<accession>A0A5J9VUH2</accession>
<dbReference type="Proteomes" id="UP000324897">
    <property type="component" value="Chromosome 4"/>
</dbReference>
<feature type="region of interest" description="Disordered" evidence="1">
    <location>
        <begin position="51"/>
        <end position="80"/>
    </location>
</feature>
<evidence type="ECO:0000313" key="3">
    <source>
        <dbReference type="Proteomes" id="UP000324897"/>
    </source>
</evidence>
<sequence>MESIEIRGSAQALAEQVRHDITDGGSSATEFERLVTFIRDLSMSSQRHRLSHVHQTLAQPVEGDTADGRKVIGNKVQPAP</sequence>
<protein>
    <submittedName>
        <fullName evidence="2">Uncharacterized protein</fullName>
    </submittedName>
</protein>
<name>A0A5J9VUH2_9POAL</name>
<dbReference type="Gramene" id="TVU39548">
    <property type="protein sequence ID" value="TVU39548"/>
    <property type="gene ID" value="EJB05_12972"/>
</dbReference>
<proteinExistence type="predicted"/>
<keyword evidence="3" id="KW-1185">Reference proteome</keyword>
<dbReference type="AlphaFoldDB" id="A0A5J9VUH2"/>
<evidence type="ECO:0000256" key="1">
    <source>
        <dbReference type="SAM" id="MobiDB-lite"/>
    </source>
</evidence>
<dbReference type="OrthoDB" id="690140at2759"/>